<dbReference type="Gene3D" id="3.90.640.10">
    <property type="entry name" value="Actin, Chain A, domain 4"/>
    <property type="match status" value="1"/>
</dbReference>
<keyword evidence="2" id="KW-0067">ATP-binding</keyword>
<keyword evidence="1" id="KW-0547">Nucleotide-binding</keyword>
<keyword evidence="4" id="KW-1185">Reference proteome</keyword>
<protein>
    <submittedName>
        <fullName evidence="3">Heat shock protein Hsp70</fullName>
    </submittedName>
</protein>
<evidence type="ECO:0000313" key="4">
    <source>
        <dbReference type="Proteomes" id="UP000076744"/>
    </source>
</evidence>
<dbReference type="Pfam" id="PF00012">
    <property type="entry name" value="HSP70"/>
    <property type="match status" value="1"/>
</dbReference>
<evidence type="ECO:0000256" key="1">
    <source>
        <dbReference type="ARBA" id="ARBA00022741"/>
    </source>
</evidence>
<dbReference type="RefSeq" id="XP_018705535.1">
    <property type="nucleotide sequence ID" value="XM_018847328.1"/>
</dbReference>
<comment type="caution">
    <text evidence="3">The sequence shown here is derived from an EMBL/GenBank/DDBJ whole genome shotgun (WGS) entry which is preliminary data.</text>
</comment>
<dbReference type="GO" id="GO:0140662">
    <property type="term" value="F:ATP-dependent protein folding chaperone"/>
    <property type="evidence" value="ECO:0007669"/>
    <property type="project" value="InterPro"/>
</dbReference>
<proteinExistence type="predicted"/>
<reference evidence="3 4" key="1">
    <citation type="journal article" date="2016" name="Genome Biol. Evol.">
        <title>Divergent and convergent evolution of fungal pathogenicity.</title>
        <authorList>
            <person name="Shang Y."/>
            <person name="Xiao G."/>
            <person name="Zheng P."/>
            <person name="Cen K."/>
            <person name="Zhan S."/>
            <person name="Wang C."/>
        </authorList>
    </citation>
    <scope>NUCLEOTIDE SEQUENCE [LARGE SCALE GENOMIC DNA]</scope>
    <source>
        <strain evidence="3 4">ARSEF 2679</strain>
    </source>
</reference>
<dbReference type="OrthoDB" id="2963168at2759"/>
<accession>A0A167ZI45</accession>
<dbReference type="EMBL" id="AZHB01000007">
    <property type="protein sequence ID" value="OAA67546.1"/>
    <property type="molecule type" value="Genomic_DNA"/>
</dbReference>
<sequence length="556" mass="63624">MTLWDSKYHSCSDRGKCPTQLGILAGDRQQSEWGYNIPFDRKHVMRWFKLMLLNPEDLPRDAAESKYMKEAASCLEKRGKSAEDAVADFLRLLWQHCLNAMYRDRGREEIDQYKTTIVITVPAIWPNYAQAKMTRAAERAGMLSERGRGMARGKPDLRFVSEPEAAALAVLADFHPKPNIKDDTIVVCDAGGGTTDLISYQVSKPIKFELRETVSGEGELVSGVMVDDEFEEFISSTIGHTAWNKLDVGDIAKFMKEDWELCVKEQFTGAESKFWIEVPDGYLVSSTNKKRKRTTTTVPITRKDLLPVFDGVVDKICALVQRQVDGIKKKDLPDPKFIILVGGFGCCRYLFNRLDAAHPDCTVLNPPVRDSWTAVCRGAVRCGLNRLGTKRSHEVTVEERISRVGYGFHFRIPFNEKYHDPRDKIYEEFEEQYMADSQMDWFLKPGQVLPSKSASNHRYYELLSADNPASLEEDLFYCCSDELPMRRTDDVKQLCTIKWENSVDLRGLEKLHNSKGETFYKVHYTIRVTIEGPNLHIDVLRGSQKMAERNVFIDYK</sequence>
<dbReference type="AlphaFoldDB" id="A0A167ZI45"/>
<dbReference type="Gene3D" id="3.30.420.40">
    <property type="match status" value="2"/>
</dbReference>
<evidence type="ECO:0000256" key="2">
    <source>
        <dbReference type="ARBA" id="ARBA00022840"/>
    </source>
</evidence>
<dbReference type="InterPro" id="IPR013126">
    <property type="entry name" value="Hsp_70_fam"/>
</dbReference>
<name>A0A167ZI45_CORFA</name>
<evidence type="ECO:0000313" key="3">
    <source>
        <dbReference type="EMBL" id="OAA67546.1"/>
    </source>
</evidence>
<dbReference type="GO" id="GO:0005524">
    <property type="term" value="F:ATP binding"/>
    <property type="evidence" value="ECO:0007669"/>
    <property type="project" value="UniProtKB-KW"/>
</dbReference>
<dbReference type="GeneID" id="30020014"/>
<organism evidence="3 4">
    <name type="scientific">Cordyceps fumosorosea (strain ARSEF 2679)</name>
    <name type="common">Isaria fumosorosea</name>
    <dbReference type="NCBI Taxonomy" id="1081104"/>
    <lineage>
        <taxon>Eukaryota</taxon>
        <taxon>Fungi</taxon>
        <taxon>Dikarya</taxon>
        <taxon>Ascomycota</taxon>
        <taxon>Pezizomycotina</taxon>
        <taxon>Sordariomycetes</taxon>
        <taxon>Hypocreomycetidae</taxon>
        <taxon>Hypocreales</taxon>
        <taxon>Cordycipitaceae</taxon>
        <taxon>Cordyceps</taxon>
    </lineage>
</organism>
<dbReference type="Proteomes" id="UP000076744">
    <property type="component" value="Unassembled WGS sequence"/>
</dbReference>
<keyword evidence="3" id="KW-0346">Stress response</keyword>
<dbReference type="PANTHER" id="PTHR14187:SF5">
    <property type="entry name" value="HEAT SHOCK 70 KDA PROTEIN 12A"/>
    <property type="match status" value="1"/>
</dbReference>
<dbReference type="CDD" id="cd10170">
    <property type="entry name" value="ASKHA_NBD_HSP70"/>
    <property type="match status" value="1"/>
</dbReference>
<dbReference type="STRING" id="1081104.A0A167ZI45"/>
<gene>
    <name evidence="3" type="ORF">ISF_03722</name>
</gene>
<dbReference type="SUPFAM" id="SSF53067">
    <property type="entry name" value="Actin-like ATPase domain"/>
    <property type="match status" value="2"/>
</dbReference>
<dbReference type="PANTHER" id="PTHR14187">
    <property type="entry name" value="ALPHA KINASE/ELONGATION FACTOR 2 KINASE"/>
    <property type="match status" value="1"/>
</dbReference>
<dbReference type="InterPro" id="IPR043129">
    <property type="entry name" value="ATPase_NBD"/>
</dbReference>